<sequence length="172" mass="19287">MATPPSLPLDQPAPLFSLPDLEGHIWSLENLRGKIVVLYFWSAECAWCQRTDPRVVERAASWGEPVVLLPIASVLEETPAQLKQAAIERGLPRVLHDADQAVARHYVVQTTPHFFVVDTIGLLRYQGAFDDVTFRQRTPTRFYVDEAVQALLAGRLPEVRETLAYGCALTLH</sequence>
<dbReference type="OrthoDB" id="9812811at2"/>
<reference evidence="2 3" key="1">
    <citation type="submission" date="2015-07" db="EMBL/GenBank/DDBJ databases">
        <title>Whole genome sequence of Thermanaerothrix daxensis DSM 23592.</title>
        <authorList>
            <person name="Hemp J."/>
            <person name="Ward L.M."/>
            <person name="Pace L.A."/>
            <person name="Fischer W.W."/>
        </authorList>
    </citation>
    <scope>NUCLEOTIDE SEQUENCE [LARGE SCALE GENOMIC DNA]</scope>
    <source>
        <strain evidence="2 3">GNS-1</strain>
    </source>
</reference>
<name>A0A0N8GQ02_9CHLR</name>
<organism evidence="2 3">
    <name type="scientific">Thermanaerothrix daxensis</name>
    <dbReference type="NCBI Taxonomy" id="869279"/>
    <lineage>
        <taxon>Bacteria</taxon>
        <taxon>Bacillati</taxon>
        <taxon>Chloroflexota</taxon>
        <taxon>Anaerolineae</taxon>
        <taxon>Anaerolineales</taxon>
        <taxon>Anaerolineaceae</taxon>
        <taxon>Thermanaerothrix</taxon>
    </lineage>
</organism>
<dbReference type="Proteomes" id="UP000050544">
    <property type="component" value="Unassembled WGS sequence"/>
</dbReference>
<dbReference type="InterPro" id="IPR047262">
    <property type="entry name" value="PRX-like1"/>
</dbReference>
<dbReference type="PANTHER" id="PTHR43640:SF1">
    <property type="entry name" value="THIOREDOXIN-DEPENDENT PEROXIREDOXIN"/>
    <property type="match status" value="1"/>
</dbReference>
<dbReference type="SUPFAM" id="SSF52833">
    <property type="entry name" value="Thioredoxin-like"/>
    <property type="match status" value="1"/>
</dbReference>
<comment type="caution">
    <text evidence="2">The sequence shown here is derived from an EMBL/GenBank/DDBJ whole genome shotgun (WGS) entry which is preliminary data.</text>
</comment>
<keyword evidence="3" id="KW-1185">Reference proteome</keyword>
<feature type="domain" description="Thioredoxin" evidence="1">
    <location>
        <begin position="7"/>
        <end position="153"/>
    </location>
</feature>
<dbReference type="InterPro" id="IPR036249">
    <property type="entry name" value="Thioredoxin-like_sf"/>
</dbReference>
<evidence type="ECO:0000259" key="1">
    <source>
        <dbReference type="PROSITE" id="PS51352"/>
    </source>
</evidence>
<dbReference type="InterPro" id="IPR000866">
    <property type="entry name" value="AhpC/TSA"/>
</dbReference>
<dbReference type="GO" id="GO:0016209">
    <property type="term" value="F:antioxidant activity"/>
    <property type="evidence" value="ECO:0007669"/>
    <property type="project" value="InterPro"/>
</dbReference>
<evidence type="ECO:0000313" key="2">
    <source>
        <dbReference type="EMBL" id="KPL82330.1"/>
    </source>
</evidence>
<dbReference type="Gene3D" id="3.40.30.10">
    <property type="entry name" value="Glutaredoxin"/>
    <property type="match status" value="1"/>
</dbReference>
<dbReference type="STRING" id="869279.SE15_09050"/>
<protein>
    <recommendedName>
        <fullName evidence="1">Thioredoxin domain-containing protein</fullName>
    </recommendedName>
</protein>
<dbReference type="GO" id="GO:0016491">
    <property type="term" value="F:oxidoreductase activity"/>
    <property type="evidence" value="ECO:0007669"/>
    <property type="project" value="InterPro"/>
</dbReference>
<gene>
    <name evidence="2" type="ORF">SE15_09050</name>
</gene>
<dbReference type="PANTHER" id="PTHR43640">
    <property type="entry name" value="OS07G0260300 PROTEIN"/>
    <property type="match status" value="1"/>
</dbReference>
<dbReference type="AlphaFoldDB" id="A0A0N8GQ02"/>
<accession>A0A0N8GQ02</accession>
<dbReference type="InterPro" id="IPR013766">
    <property type="entry name" value="Thioredoxin_domain"/>
</dbReference>
<dbReference type="PROSITE" id="PS51352">
    <property type="entry name" value="THIOREDOXIN_2"/>
    <property type="match status" value="1"/>
</dbReference>
<evidence type="ECO:0000313" key="3">
    <source>
        <dbReference type="Proteomes" id="UP000050544"/>
    </source>
</evidence>
<proteinExistence type="predicted"/>
<dbReference type="Pfam" id="PF00578">
    <property type="entry name" value="AhpC-TSA"/>
    <property type="match status" value="1"/>
</dbReference>
<dbReference type="EMBL" id="LGKO01000005">
    <property type="protein sequence ID" value="KPL82330.1"/>
    <property type="molecule type" value="Genomic_DNA"/>
</dbReference>
<dbReference type="RefSeq" id="WP_054521792.1">
    <property type="nucleotide sequence ID" value="NZ_LGKO01000005.1"/>
</dbReference>